<accession>A0A0J6WFK6</accession>
<protein>
    <submittedName>
        <fullName evidence="1">Uncharacterized protein</fullName>
    </submittedName>
</protein>
<reference evidence="1 2" key="1">
    <citation type="journal article" date="2015" name="Genome Biol. Evol.">
        <title>Characterization of Three Mycobacterium spp. with Potential Use in Bioremediation by Genome Sequencing and Comparative Genomics.</title>
        <authorList>
            <person name="Das S."/>
            <person name="Pettersson B.M."/>
            <person name="Behra P.R."/>
            <person name="Ramesh M."/>
            <person name="Dasgupta S."/>
            <person name="Bhattacharya A."/>
            <person name="Kirsebom L.A."/>
        </authorList>
    </citation>
    <scope>NUCLEOTIDE SEQUENCE [LARGE SCALE GENOMIC DNA]</scope>
    <source>
        <strain evidence="1 2">DSM 44075</strain>
    </source>
</reference>
<dbReference type="AlphaFoldDB" id="A0A0J6WFK6"/>
<evidence type="ECO:0000313" key="1">
    <source>
        <dbReference type="EMBL" id="KMO81344.1"/>
    </source>
</evidence>
<comment type="caution">
    <text evidence="1">The sequence shown here is derived from an EMBL/GenBank/DDBJ whole genome shotgun (WGS) entry which is preliminary data.</text>
</comment>
<proteinExistence type="predicted"/>
<evidence type="ECO:0000313" key="2">
    <source>
        <dbReference type="Proteomes" id="UP000036313"/>
    </source>
</evidence>
<dbReference type="PATRIC" id="fig|1807.14.peg.581"/>
<organism evidence="1 2">
    <name type="scientific">Mycolicibacterium obuense</name>
    <dbReference type="NCBI Taxonomy" id="1807"/>
    <lineage>
        <taxon>Bacteria</taxon>
        <taxon>Bacillati</taxon>
        <taxon>Actinomycetota</taxon>
        <taxon>Actinomycetes</taxon>
        <taxon>Mycobacteriales</taxon>
        <taxon>Mycobacteriaceae</taxon>
        <taxon>Mycolicibacterium</taxon>
    </lineage>
</organism>
<dbReference type="EMBL" id="JYNU01000003">
    <property type="protein sequence ID" value="KMO81344.1"/>
    <property type="molecule type" value="Genomic_DNA"/>
</dbReference>
<gene>
    <name evidence="1" type="ORF">MOBUDSM44075_00571</name>
</gene>
<dbReference type="Proteomes" id="UP000036313">
    <property type="component" value="Unassembled WGS sequence"/>
</dbReference>
<sequence length="353" mass="38787">MVSPNADLTASFRSHDNYLCAFGTLAGFPYWPGKGQQILENIANDVMAAFPNSGGLRQFDADELAGCLNRAWGTELLLAMSTRFAGEDEMMRISNSWGCVQLYYVGYSSVQALVVASGQPRPASHPKTQDQAITFWSNRQSGVAPFSFAAKAGAVSNRDPQAYLHGPGRDIDVSLHGWSACDSTNCWDIAALALRTTRQDAVNAKLAEARGRKVKQKRKEWQTAENARLAKGKPPKTMPNFKTAQLSAAEKAACEQGVRAYGWLDYLYRLRIKANYEEARMFTEGPDDEHTSAIVARNMIRFATAVMIAHEVRIARTIGKTAFLNLAHAWAATNSPPDKMGIGLRLPILDKVL</sequence>
<name>A0A0J6WFK6_9MYCO</name>